<dbReference type="InterPro" id="IPR036250">
    <property type="entry name" value="AcylCo_DH-like_C"/>
</dbReference>
<dbReference type="GO" id="GO:0004361">
    <property type="term" value="F:glutaryl-CoA dehydrogenase activity"/>
    <property type="evidence" value="ECO:0007669"/>
    <property type="project" value="TreeGrafter"/>
</dbReference>
<evidence type="ECO:0000256" key="11">
    <source>
        <dbReference type="ARBA" id="ARBA00023274"/>
    </source>
</evidence>
<dbReference type="GO" id="GO:0003735">
    <property type="term" value="F:structural constituent of ribosome"/>
    <property type="evidence" value="ECO:0007669"/>
    <property type="project" value="InterPro"/>
</dbReference>
<proteinExistence type="inferred from homology"/>
<evidence type="ECO:0000256" key="9">
    <source>
        <dbReference type="ARBA" id="ARBA00023002"/>
    </source>
</evidence>
<evidence type="ECO:0000259" key="14">
    <source>
        <dbReference type="Pfam" id="PF02770"/>
    </source>
</evidence>
<dbReference type="InterPro" id="IPR009075">
    <property type="entry name" value="AcylCo_DH/oxidase_C"/>
</dbReference>
<evidence type="ECO:0000259" key="13">
    <source>
        <dbReference type="Pfam" id="PF00441"/>
    </source>
</evidence>
<evidence type="ECO:0000256" key="3">
    <source>
        <dbReference type="ARBA" id="ARBA00009269"/>
    </source>
</evidence>
<dbReference type="PANTHER" id="PTHR42807">
    <property type="entry name" value="GLUTARYL-COA DEHYDROGENASE, MITOCHONDRIAL"/>
    <property type="match status" value="1"/>
</dbReference>
<dbReference type="Proteomes" id="UP001213000">
    <property type="component" value="Unassembled WGS sequence"/>
</dbReference>
<accession>A0AAD5YVF8</accession>
<dbReference type="GO" id="GO:0005840">
    <property type="term" value="C:ribosome"/>
    <property type="evidence" value="ECO:0007669"/>
    <property type="project" value="UniProtKB-KW"/>
</dbReference>
<dbReference type="Gene3D" id="1.20.140.10">
    <property type="entry name" value="Butyryl-CoA Dehydrogenase, subunit A, domain 3"/>
    <property type="match status" value="1"/>
</dbReference>
<comment type="similarity">
    <text evidence="3">Belongs to the eukaryotic ribosomal protein eL33 family.</text>
</comment>
<dbReference type="InterPro" id="IPR009100">
    <property type="entry name" value="AcylCoA_DH/oxidase_NM_dom_sf"/>
</dbReference>
<dbReference type="GO" id="GO:0005743">
    <property type="term" value="C:mitochondrial inner membrane"/>
    <property type="evidence" value="ECO:0007669"/>
    <property type="project" value="TreeGrafter"/>
</dbReference>
<evidence type="ECO:0000256" key="5">
    <source>
        <dbReference type="ARBA" id="ARBA00022630"/>
    </source>
</evidence>
<comment type="cofactor">
    <cofactor evidence="1">
        <name>FAD</name>
        <dbReference type="ChEBI" id="CHEBI:57692"/>
    </cofactor>
</comment>
<dbReference type="InterPro" id="IPR006091">
    <property type="entry name" value="Acyl-CoA_Oxase/DH_mid-dom"/>
</dbReference>
<evidence type="ECO:0008006" key="18">
    <source>
        <dbReference type="Google" id="ProtNLM"/>
    </source>
</evidence>
<evidence type="ECO:0000256" key="2">
    <source>
        <dbReference type="ARBA" id="ARBA00004305"/>
    </source>
</evidence>
<feature type="compositionally biased region" description="Acidic residues" evidence="12">
    <location>
        <begin position="275"/>
        <end position="294"/>
    </location>
</feature>
<dbReference type="GO" id="GO:0005759">
    <property type="term" value="C:mitochondrial matrix"/>
    <property type="evidence" value="ECO:0007669"/>
    <property type="project" value="UniProtKB-SubCell"/>
</dbReference>
<keyword evidence="5" id="KW-0285">Flavoprotein</keyword>
<feature type="region of interest" description="Disordered" evidence="12">
    <location>
        <begin position="31"/>
        <end position="55"/>
    </location>
</feature>
<dbReference type="InterPro" id="IPR013786">
    <property type="entry name" value="AcylCoA_DH/ox_N"/>
</dbReference>
<feature type="compositionally biased region" description="Low complexity" evidence="12">
    <location>
        <begin position="35"/>
        <end position="46"/>
    </location>
</feature>
<dbReference type="Gene3D" id="1.10.540.10">
    <property type="entry name" value="Acyl-CoA dehydrogenase/oxidase, N-terminal domain"/>
    <property type="match status" value="1"/>
</dbReference>
<dbReference type="SUPFAM" id="SSF50447">
    <property type="entry name" value="Translation proteins"/>
    <property type="match status" value="1"/>
</dbReference>
<keyword evidence="8" id="KW-0689">Ribosomal protein</keyword>
<dbReference type="InterPro" id="IPR009000">
    <property type="entry name" value="Transl_B-barrel_sf"/>
</dbReference>
<feature type="domain" description="Acyl-CoA oxidase/dehydrogenase middle" evidence="14">
    <location>
        <begin position="835"/>
        <end position="927"/>
    </location>
</feature>
<evidence type="ECO:0000256" key="10">
    <source>
        <dbReference type="ARBA" id="ARBA00023128"/>
    </source>
</evidence>
<evidence type="ECO:0000256" key="4">
    <source>
        <dbReference type="ARBA" id="ARBA00009347"/>
    </source>
</evidence>
<feature type="compositionally biased region" description="Basic and acidic residues" evidence="12">
    <location>
        <begin position="457"/>
        <end position="476"/>
    </location>
</feature>
<reference evidence="16" key="1">
    <citation type="submission" date="2022-07" db="EMBL/GenBank/DDBJ databases">
        <title>Genome Sequence of Leucocoprinus birnbaumii.</title>
        <authorList>
            <person name="Buettner E."/>
        </authorList>
    </citation>
    <scope>NUCLEOTIDE SEQUENCE</scope>
    <source>
        <strain evidence="16">VT141</strain>
    </source>
</reference>
<dbReference type="GO" id="GO:0033539">
    <property type="term" value="P:fatty acid beta-oxidation using acyl-CoA dehydrogenase"/>
    <property type="evidence" value="ECO:0007669"/>
    <property type="project" value="TreeGrafter"/>
</dbReference>
<feature type="compositionally biased region" description="Low complexity" evidence="12">
    <location>
        <begin position="373"/>
        <end position="382"/>
    </location>
</feature>
<dbReference type="Pfam" id="PF00441">
    <property type="entry name" value="Acyl-CoA_dh_1"/>
    <property type="match status" value="1"/>
</dbReference>
<dbReference type="InterPro" id="IPR037069">
    <property type="entry name" value="AcylCoA_DH/ox_N_sf"/>
</dbReference>
<dbReference type="Pfam" id="PF01247">
    <property type="entry name" value="Ribosomal_L35Ae"/>
    <property type="match status" value="1"/>
</dbReference>
<dbReference type="SUPFAM" id="SSF56645">
    <property type="entry name" value="Acyl-CoA dehydrogenase NM domain-like"/>
    <property type="match status" value="1"/>
</dbReference>
<comment type="subcellular location">
    <subcellularLocation>
        <location evidence="2">Mitochondrion matrix</location>
    </subcellularLocation>
</comment>
<keyword evidence="10" id="KW-0496">Mitochondrion</keyword>
<dbReference type="FunFam" id="1.20.140.10:FF:000006">
    <property type="entry name" value="Glutaryl-CoA dehydrogenase, mitochondrial"/>
    <property type="match status" value="1"/>
</dbReference>
<comment type="caution">
    <text evidence="16">The sequence shown here is derived from an EMBL/GenBank/DDBJ whole genome shotgun (WGS) entry which is preliminary data.</text>
</comment>
<gene>
    <name evidence="16" type="ORF">NP233_g4501</name>
</gene>
<protein>
    <recommendedName>
        <fullName evidence="18">Glutaryl-CoA dehydrogenase</fullName>
    </recommendedName>
</protein>
<dbReference type="FunFam" id="1.10.540.10:FF:000003">
    <property type="entry name" value="glutaryl-CoA dehydrogenase, mitochondrial"/>
    <property type="match status" value="1"/>
</dbReference>
<evidence type="ECO:0000256" key="8">
    <source>
        <dbReference type="ARBA" id="ARBA00022980"/>
    </source>
</evidence>
<evidence type="ECO:0000256" key="7">
    <source>
        <dbReference type="ARBA" id="ARBA00022946"/>
    </source>
</evidence>
<keyword evidence="17" id="KW-1185">Reference proteome</keyword>
<dbReference type="Pfam" id="PF02770">
    <property type="entry name" value="Acyl-CoA_dh_M"/>
    <property type="match status" value="1"/>
</dbReference>
<dbReference type="SUPFAM" id="SSF47203">
    <property type="entry name" value="Acyl-CoA dehydrogenase C-terminal domain-like"/>
    <property type="match status" value="1"/>
</dbReference>
<dbReference type="GO" id="GO:0000062">
    <property type="term" value="F:fatty-acyl-CoA binding"/>
    <property type="evidence" value="ECO:0007669"/>
    <property type="project" value="TreeGrafter"/>
</dbReference>
<dbReference type="InterPro" id="IPR038661">
    <property type="entry name" value="Ribosomal_eL33_sf"/>
</dbReference>
<evidence type="ECO:0000313" key="17">
    <source>
        <dbReference type="Proteomes" id="UP001213000"/>
    </source>
</evidence>
<keyword evidence="7" id="KW-0809">Transit peptide</keyword>
<feature type="compositionally biased region" description="Polar residues" evidence="12">
    <location>
        <begin position="330"/>
        <end position="367"/>
    </location>
</feature>
<dbReference type="Gene3D" id="2.40.10.190">
    <property type="entry name" value="translation elongation factor selb, chain A, domain 4"/>
    <property type="match status" value="1"/>
</dbReference>
<keyword evidence="11" id="KW-0687">Ribonucleoprotein</keyword>
<comment type="similarity">
    <text evidence="4">Belongs to the acyl-CoA dehydrogenase family.</text>
</comment>
<feature type="compositionally biased region" description="Polar residues" evidence="12">
    <location>
        <begin position="396"/>
        <end position="416"/>
    </location>
</feature>
<dbReference type="Gene3D" id="2.40.110.10">
    <property type="entry name" value="Butyryl-CoA Dehydrogenase, subunit A, domain 2"/>
    <property type="match status" value="1"/>
</dbReference>
<dbReference type="FunFam" id="2.40.10.190:FF:000001">
    <property type="entry name" value="60S ribosomal protein L35a"/>
    <property type="match status" value="1"/>
</dbReference>
<evidence type="ECO:0000256" key="1">
    <source>
        <dbReference type="ARBA" id="ARBA00001974"/>
    </source>
</evidence>
<organism evidence="16 17">
    <name type="scientific">Leucocoprinus birnbaumii</name>
    <dbReference type="NCBI Taxonomy" id="56174"/>
    <lineage>
        <taxon>Eukaryota</taxon>
        <taxon>Fungi</taxon>
        <taxon>Dikarya</taxon>
        <taxon>Basidiomycota</taxon>
        <taxon>Agaricomycotina</taxon>
        <taxon>Agaricomycetes</taxon>
        <taxon>Agaricomycetidae</taxon>
        <taxon>Agaricales</taxon>
        <taxon>Agaricineae</taxon>
        <taxon>Agaricaceae</taxon>
        <taxon>Leucocoprinus</taxon>
    </lineage>
</organism>
<feature type="region of interest" description="Disordered" evidence="12">
    <location>
        <begin position="319"/>
        <end position="418"/>
    </location>
</feature>
<dbReference type="Pfam" id="PF02771">
    <property type="entry name" value="Acyl-CoA_dh_N"/>
    <property type="match status" value="1"/>
</dbReference>
<name>A0AAD5YVF8_9AGAR</name>
<dbReference type="GO" id="GO:1990904">
    <property type="term" value="C:ribonucleoprotein complex"/>
    <property type="evidence" value="ECO:0007669"/>
    <property type="project" value="UniProtKB-KW"/>
</dbReference>
<evidence type="ECO:0000256" key="6">
    <source>
        <dbReference type="ARBA" id="ARBA00022827"/>
    </source>
</evidence>
<keyword evidence="9" id="KW-0560">Oxidoreductase</keyword>
<evidence type="ECO:0000313" key="16">
    <source>
        <dbReference type="EMBL" id="KAJ3570289.1"/>
    </source>
</evidence>
<dbReference type="AlphaFoldDB" id="A0AAD5YVF8"/>
<dbReference type="InterPro" id="IPR052033">
    <property type="entry name" value="Glutaryl-CoA_DH_mitochondrial"/>
</dbReference>
<feature type="region of interest" description="Disordered" evidence="12">
    <location>
        <begin position="265"/>
        <end position="298"/>
    </location>
</feature>
<dbReference type="EMBL" id="JANIEX010000245">
    <property type="protein sequence ID" value="KAJ3570289.1"/>
    <property type="molecule type" value="Genomic_DNA"/>
</dbReference>
<evidence type="ECO:0000259" key="15">
    <source>
        <dbReference type="Pfam" id="PF02771"/>
    </source>
</evidence>
<dbReference type="InterPro" id="IPR001780">
    <property type="entry name" value="Ribosomal_eL33"/>
</dbReference>
<dbReference type="HAMAP" id="MF_00573">
    <property type="entry name" value="Ribosomal_eL33"/>
    <property type="match status" value="1"/>
</dbReference>
<feature type="domain" description="Acyl-CoA dehydrogenase/oxidase N-terminal" evidence="15">
    <location>
        <begin position="720"/>
        <end position="831"/>
    </location>
</feature>
<feature type="domain" description="Acyl-CoA dehydrogenase/oxidase C-terminal" evidence="13">
    <location>
        <begin position="939"/>
        <end position="1086"/>
    </location>
</feature>
<dbReference type="PANTHER" id="PTHR42807:SF1">
    <property type="entry name" value="GLUTARYL-COA DEHYDROGENASE, MITOCHONDRIAL"/>
    <property type="match status" value="1"/>
</dbReference>
<sequence>MLRSTTKAFRSSLTATLLSCSSKQRCYHASRKRAPPSAFSSSSASSQKRKPTRTEAPVILAENRCALVTTWDMLKNPAEAFALIRAVEQRYGPVESFVFGKDFDSPSTYMTKVHVTFQDVESFNRVPILPATLHIRGPKVQPKRPGGVGLDEIQPYIEKDVEFLTANEISEMGRFERTIDFRIQQADKAHLLRSPFQQTPMGQQQRKAIGSKMLQWGGFHEMEPIEAKQPITNKDLTNETIDHVYMRRALREWAKVCGEPNPFEIQLEKATEPESIQEEVEEGEEKENEEDSEALEGWTLEVERPSVVQDPIEQILGMEEAEVVGKRSDQSMTASELRSELSEFTGSNQNAAGPSMKSSSDSTQNTPHKSDENSSPSLSSFSRGLPDITLHDFDPSQPQQLSHSSTPFGSNSSHTDSGLAVDHINALTEPHTHNSVPTNEVPEELSQGPLETMETVEEGRNSPDVVEAEKSSKPDPRSNGIGARFSKIICPYLVLSRRAAASGFGHIKHPLKILNGAGTLQDKKWALLGELRSFVVLGNVRRLARSLEMDGLDGWNLGWVDDDAPMVESVSLEYLKTSLSLISITHKSARKPYTVISPSSRLFFNSCRVLGHKRAKRNSRPNTSLLQIEGVANKEDAQFYLGKRVAYVYKAKREIQGSKIRVIWGRITRPHGSSGVVKSKFRSNLPPRAFGASVRVSPAPDVEFAKFNWEDPLNLESQLTEEEIAIRDTAHEYCQENLMPRVLHQWRTEEFNHDILPEMGKLGLLGPTIKGYDCAGASNVAYGLIMREIERVDSGYRSTASVQSSLVMHPINEFGTDAQKAKYLPRLAKGEITGAFGLTEPNHGSDPGSMETTAEDVDGGFILNGSKTWISNAPVADLFVIWAKCKWDGRIRGFLVEKGAKGLTAPPIKNKLALRVSLTGSVFLDNVQVNKDSLLPGTKGLGSAFSCLNTARYGIAWGVMGALEDCLHRTREYALERKQFNRPIASFQLIQKKLADAQTEIALGLHADLQVGRMKDQGTLAPEMVSMVKRNNCGKALEQSRILLDILGGNACADEYHVGRHVANLQVTNTYEGTNDIHALILGKAITDIAAFAN</sequence>
<feature type="region of interest" description="Disordered" evidence="12">
    <location>
        <begin position="454"/>
        <end position="479"/>
    </location>
</feature>
<dbReference type="CDD" id="cd01151">
    <property type="entry name" value="GCD"/>
    <property type="match status" value="1"/>
</dbReference>
<evidence type="ECO:0000256" key="12">
    <source>
        <dbReference type="SAM" id="MobiDB-lite"/>
    </source>
</evidence>
<dbReference type="GO" id="GO:0046949">
    <property type="term" value="P:fatty-acyl-CoA biosynthetic process"/>
    <property type="evidence" value="ECO:0007669"/>
    <property type="project" value="TreeGrafter"/>
</dbReference>
<dbReference type="GO" id="GO:0050660">
    <property type="term" value="F:flavin adenine dinucleotide binding"/>
    <property type="evidence" value="ECO:0007669"/>
    <property type="project" value="InterPro"/>
</dbReference>
<dbReference type="GO" id="GO:0006412">
    <property type="term" value="P:translation"/>
    <property type="evidence" value="ECO:0007669"/>
    <property type="project" value="InterPro"/>
</dbReference>
<dbReference type="InterPro" id="IPR046373">
    <property type="entry name" value="Acyl-CoA_Oxase/DH_mid-dom_sf"/>
</dbReference>
<keyword evidence="6" id="KW-0274">FAD</keyword>